<dbReference type="AlphaFoldDB" id="A0A7S1P973"/>
<name>A0A7S1P973_9ALVE</name>
<organism evidence="1">
    <name type="scientific">Vitrella brassicaformis</name>
    <dbReference type="NCBI Taxonomy" id="1169539"/>
    <lineage>
        <taxon>Eukaryota</taxon>
        <taxon>Sar</taxon>
        <taxon>Alveolata</taxon>
        <taxon>Colpodellida</taxon>
        <taxon>Vitrellaceae</taxon>
        <taxon>Vitrella</taxon>
    </lineage>
</organism>
<dbReference type="EMBL" id="HBGB01036410">
    <property type="protein sequence ID" value="CAD9066399.1"/>
    <property type="molecule type" value="Transcribed_RNA"/>
</dbReference>
<proteinExistence type="predicted"/>
<evidence type="ECO:0000313" key="1">
    <source>
        <dbReference type="EMBL" id="CAD9066399.1"/>
    </source>
</evidence>
<accession>A0A7S1P973</accession>
<gene>
    <name evidence="1" type="ORF">VBRA1451_LOCUS21472</name>
</gene>
<sequence>MTSLLSWATECQDRTQLIHPPTRLAVGCWNVDEQGNRPNNKRGSSSGQAGAIPDTLDVLTCAAEEEVRLKIVIREASRGAIRRHVRDRFEIKVNASFEWRVIGRHIYGSGGATLNLNAKRDAFLSIVAYCGQDSIQDCIVLLAR</sequence>
<reference evidence="1" key="1">
    <citation type="submission" date="2021-01" db="EMBL/GenBank/DDBJ databases">
        <authorList>
            <person name="Corre E."/>
            <person name="Pelletier E."/>
            <person name="Niang G."/>
            <person name="Scheremetjew M."/>
            <person name="Finn R."/>
            <person name="Kale V."/>
            <person name="Holt S."/>
            <person name="Cochrane G."/>
            <person name="Meng A."/>
            <person name="Brown T."/>
            <person name="Cohen L."/>
        </authorList>
    </citation>
    <scope>NUCLEOTIDE SEQUENCE</scope>
    <source>
        <strain evidence="1">CCMP3346</strain>
    </source>
</reference>
<protein>
    <submittedName>
        <fullName evidence="1">Uncharacterized protein</fullName>
    </submittedName>
</protein>